<reference evidence="3 4" key="1">
    <citation type="submission" date="2021-01" db="EMBL/GenBank/DDBJ databases">
        <title>Genomic Encyclopedia of Type Strains, Phase IV (KMG-IV): sequencing the most valuable type-strain genomes for metagenomic binning, comparative biology and taxonomic classification.</title>
        <authorList>
            <person name="Goeker M."/>
        </authorList>
    </citation>
    <scope>NUCLEOTIDE SEQUENCE [LARGE SCALE GENOMIC DNA]</scope>
    <source>
        <strain evidence="3 4">DSM 104297</strain>
    </source>
</reference>
<keyword evidence="4" id="KW-1185">Reference proteome</keyword>
<gene>
    <name evidence="3" type="ORF">JOC83_000517</name>
</gene>
<keyword evidence="2" id="KW-0812">Transmembrane</keyword>
<evidence type="ECO:0000313" key="4">
    <source>
        <dbReference type="Proteomes" id="UP000809829"/>
    </source>
</evidence>
<sequence length="112" mass="13198">MSVRFRYQEDQAHKLRQQVDEASTPLPKKNMLPSRSEIHRQKDEKKKPKVKFKHPLIRLLVFSFVLLPVIAYLAYNYYVEKEPTSNHVPHNEIFEVIKVSETRLVPGEGARD</sequence>
<protein>
    <submittedName>
        <fullName evidence="3">Uncharacterized protein</fullName>
    </submittedName>
</protein>
<proteinExistence type="predicted"/>
<dbReference type="Proteomes" id="UP000809829">
    <property type="component" value="Unassembled WGS sequence"/>
</dbReference>
<feature type="region of interest" description="Disordered" evidence="1">
    <location>
        <begin position="1"/>
        <end position="49"/>
    </location>
</feature>
<accession>A0ABS2QQH4</accession>
<comment type="caution">
    <text evidence="3">The sequence shown here is derived from an EMBL/GenBank/DDBJ whole genome shotgun (WGS) entry which is preliminary data.</text>
</comment>
<name>A0ABS2QQH4_9BACI</name>
<feature type="transmembrane region" description="Helical" evidence="2">
    <location>
        <begin position="56"/>
        <end position="75"/>
    </location>
</feature>
<keyword evidence="2" id="KW-1133">Transmembrane helix</keyword>
<dbReference type="RefSeq" id="WP_205183335.1">
    <property type="nucleotide sequence ID" value="NZ_JAFBFC010000001.1"/>
</dbReference>
<evidence type="ECO:0000256" key="1">
    <source>
        <dbReference type="SAM" id="MobiDB-lite"/>
    </source>
</evidence>
<keyword evidence="2" id="KW-0472">Membrane</keyword>
<evidence type="ECO:0000256" key="2">
    <source>
        <dbReference type="SAM" id="Phobius"/>
    </source>
</evidence>
<feature type="compositionally biased region" description="Basic and acidic residues" evidence="1">
    <location>
        <begin position="36"/>
        <end position="46"/>
    </location>
</feature>
<feature type="compositionally biased region" description="Basic and acidic residues" evidence="1">
    <location>
        <begin position="1"/>
        <end position="19"/>
    </location>
</feature>
<evidence type="ECO:0000313" key="3">
    <source>
        <dbReference type="EMBL" id="MBM7701691.1"/>
    </source>
</evidence>
<dbReference type="EMBL" id="JAFBFC010000001">
    <property type="protein sequence ID" value="MBM7701691.1"/>
    <property type="molecule type" value="Genomic_DNA"/>
</dbReference>
<organism evidence="3 4">
    <name type="scientific">Priestia iocasae</name>
    <dbReference type="NCBI Taxonomy" id="2291674"/>
    <lineage>
        <taxon>Bacteria</taxon>
        <taxon>Bacillati</taxon>
        <taxon>Bacillota</taxon>
        <taxon>Bacilli</taxon>
        <taxon>Bacillales</taxon>
        <taxon>Bacillaceae</taxon>
        <taxon>Priestia</taxon>
    </lineage>
</organism>